<dbReference type="InterPro" id="IPR036034">
    <property type="entry name" value="PDZ_sf"/>
</dbReference>
<dbReference type="EMBL" id="JAENIG010000001">
    <property type="protein sequence ID" value="MBK1853498.1"/>
    <property type="molecule type" value="Genomic_DNA"/>
</dbReference>
<dbReference type="PROSITE" id="PS50106">
    <property type="entry name" value="PDZ"/>
    <property type="match status" value="1"/>
</dbReference>
<dbReference type="InterPro" id="IPR001478">
    <property type="entry name" value="PDZ"/>
</dbReference>
<keyword evidence="3" id="KW-1185">Reference proteome</keyword>
<sequence length="238" mass="26911">MNQLLGIRLHRLLLWVSFLTVTSLNAVAELPRTSLKKMASAEFSERQQGYEELQQWSKENVKQAPDLLYQVWNQEKDPELKTRCYSLMKDAVILREFGKGKGFVGVRMEEAIVPGGANLPARRGVRIAQVVRGTPGERAGLAMGDIVTGVDDVDFSKFEQAQAPDGVVDVFSDYIQSKHPGDVINLHILRGGKKLEKKVRLMLRPDGIDRDLFGRDDEALINRSDLFFETWLKKKAEK</sequence>
<proteinExistence type="predicted"/>
<evidence type="ECO:0000259" key="1">
    <source>
        <dbReference type="PROSITE" id="PS50106"/>
    </source>
</evidence>
<dbReference type="RefSeq" id="WP_309488095.1">
    <property type="nucleotide sequence ID" value="NZ_JAENIG010000001.1"/>
</dbReference>
<dbReference type="SUPFAM" id="SSF50156">
    <property type="entry name" value="PDZ domain-like"/>
    <property type="match status" value="1"/>
</dbReference>
<dbReference type="SMART" id="SM00228">
    <property type="entry name" value="PDZ"/>
    <property type="match status" value="1"/>
</dbReference>
<accession>A0AAE2V8E8</accession>
<organism evidence="2 3">
    <name type="scientific">Oceaniferula flava</name>
    <dbReference type="NCBI Taxonomy" id="2800421"/>
    <lineage>
        <taxon>Bacteria</taxon>
        <taxon>Pseudomonadati</taxon>
        <taxon>Verrucomicrobiota</taxon>
        <taxon>Verrucomicrobiia</taxon>
        <taxon>Verrucomicrobiales</taxon>
        <taxon>Verrucomicrobiaceae</taxon>
        <taxon>Oceaniferula</taxon>
    </lineage>
</organism>
<name>A0AAE2V8E8_9BACT</name>
<dbReference type="AlphaFoldDB" id="A0AAE2V8E8"/>
<feature type="domain" description="PDZ" evidence="1">
    <location>
        <begin position="91"/>
        <end position="163"/>
    </location>
</feature>
<dbReference type="Gene3D" id="2.30.42.10">
    <property type="match status" value="1"/>
</dbReference>
<protein>
    <submittedName>
        <fullName evidence="2">PDZ domain-containing protein</fullName>
    </submittedName>
</protein>
<dbReference type="Proteomes" id="UP000634206">
    <property type="component" value="Unassembled WGS sequence"/>
</dbReference>
<comment type="caution">
    <text evidence="2">The sequence shown here is derived from an EMBL/GenBank/DDBJ whole genome shotgun (WGS) entry which is preliminary data.</text>
</comment>
<evidence type="ECO:0000313" key="3">
    <source>
        <dbReference type="Proteomes" id="UP000634206"/>
    </source>
</evidence>
<reference evidence="2" key="1">
    <citation type="submission" date="2021-01" db="EMBL/GenBank/DDBJ databases">
        <title>Modified the classification status of verrucomicrobia.</title>
        <authorList>
            <person name="Feng X."/>
        </authorList>
    </citation>
    <scope>NUCLEOTIDE SEQUENCE</scope>
    <source>
        <strain evidence="2">5K15</strain>
    </source>
</reference>
<evidence type="ECO:0000313" key="2">
    <source>
        <dbReference type="EMBL" id="MBK1853498.1"/>
    </source>
</evidence>
<dbReference type="CDD" id="cd06779">
    <property type="entry name" value="cpPDZ_Deg_HtrA-like"/>
    <property type="match status" value="1"/>
</dbReference>
<dbReference type="Pfam" id="PF13180">
    <property type="entry name" value="PDZ_2"/>
    <property type="match status" value="1"/>
</dbReference>
<gene>
    <name evidence="2" type="ORF">JIN83_00850</name>
</gene>